<reference evidence="1" key="1">
    <citation type="submission" date="2023-03" db="EMBL/GenBank/DDBJ databases">
        <title>DFI Biobank Strains.</title>
        <authorList>
            <person name="Mostad J."/>
            <person name="Paddock L."/>
            <person name="Medina S."/>
            <person name="Waligurski E."/>
            <person name="Barat B."/>
            <person name="Smith R."/>
            <person name="Burgo V."/>
            <person name="Metcalfe C."/>
            <person name="Woodson C."/>
            <person name="Sundararajan A."/>
            <person name="Ramaswamy R."/>
            <person name="Lin H."/>
            <person name="Pamer E.G."/>
        </authorList>
    </citation>
    <scope>NUCLEOTIDE SEQUENCE</scope>
    <source>
        <strain evidence="1">DFI.9.5</strain>
    </source>
</reference>
<name>A0AAW6MDI6_9BACE</name>
<proteinExistence type="predicted"/>
<feature type="non-terminal residue" evidence="1">
    <location>
        <position position="1"/>
    </location>
</feature>
<evidence type="ECO:0000313" key="2">
    <source>
        <dbReference type="Proteomes" id="UP001221924"/>
    </source>
</evidence>
<gene>
    <name evidence="1" type="ORF">PZH42_29590</name>
</gene>
<dbReference type="Proteomes" id="UP001221924">
    <property type="component" value="Unassembled WGS sequence"/>
</dbReference>
<dbReference type="AlphaFoldDB" id="A0AAW6MDI6"/>
<comment type="caution">
    <text evidence="1">The sequence shown here is derived from an EMBL/GenBank/DDBJ whole genome shotgun (WGS) entry which is preliminary data.</text>
</comment>
<feature type="non-terminal residue" evidence="1">
    <location>
        <position position="99"/>
    </location>
</feature>
<accession>A0AAW6MDI6</accession>
<sequence>VQTIAAAKVKSTNSLVESSNKLLFTILKTSNNHYSPKLEKDELEKIRQTNFNFRDTVENYTPFQLKDSSRMRYDMKDHSWVAEDGSRTTMPYGISQIQE</sequence>
<protein>
    <submittedName>
        <fullName evidence="1">Uncharacterized protein</fullName>
    </submittedName>
</protein>
<dbReference type="EMBL" id="JARFID010000765">
    <property type="protein sequence ID" value="MDE8698134.1"/>
    <property type="molecule type" value="Genomic_DNA"/>
</dbReference>
<organism evidence="1 2">
    <name type="scientific">Bacteroides cellulosilyticus</name>
    <dbReference type="NCBI Taxonomy" id="246787"/>
    <lineage>
        <taxon>Bacteria</taxon>
        <taxon>Pseudomonadati</taxon>
        <taxon>Bacteroidota</taxon>
        <taxon>Bacteroidia</taxon>
        <taxon>Bacteroidales</taxon>
        <taxon>Bacteroidaceae</taxon>
        <taxon>Bacteroides</taxon>
    </lineage>
</organism>
<evidence type="ECO:0000313" key="1">
    <source>
        <dbReference type="EMBL" id="MDE8698134.1"/>
    </source>
</evidence>